<gene>
    <name evidence="2" type="ORF">A4U53_08765</name>
</gene>
<evidence type="ECO:0000256" key="1">
    <source>
        <dbReference type="SAM" id="Phobius"/>
    </source>
</evidence>
<keyword evidence="1" id="KW-1133">Transmembrane helix</keyword>
<keyword evidence="1" id="KW-0472">Membrane</keyword>
<keyword evidence="1" id="KW-0812">Transmembrane</keyword>
<feature type="transmembrane region" description="Helical" evidence="1">
    <location>
        <begin position="28"/>
        <end position="49"/>
    </location>
</feature>
<dbReference type="EMBL" id="LWBS01000461">
    <property type="protein sequence ID" value="OAP88189.1"/>
    <property type="molecule type" value="Genomic_DNA"/>
</dbReference>
<protein>
    <submittedName>
        <fullName evidence="2">Uncharacterized protein</fullName>
    </submittedName>
</protein>
<dbReference type="AlphaFoldDB" id="A0A179BA02"/>
<comment type="caution">
    <text evidence="2">The sequence shown here is derived from an EMBL/GenBank/DDBJ whole genome shotgun (WGS) entry which is preliminary data.</text>
</comment>
<evidence type="ECO:0000313" key="2">
    <source>
        <dbReference type="EMBL" id="OAP88189.1"/>
    </source>
</evidence>
<name>A0A179BA02_RHILE</name>
<reference evidence="2" key="1">
    <citation type="submission" date="2016-04" db="EMBL/GenBank/DDBJ databases">
        <title>Fast-growing isolate from the root nodules of Vavilovia formosa.</title>
        <authorList>
            <person name="Kimeklis A."/>
            <person name="Safronova V."/>
            <person name="Belimov A."/>
            <person name="Andronov E."/>
        </authorList>
    </citation>
    <scope>NUCLEOTIDE SEQUENCE [LARGE SCALE GENOMIC DNA]</scope>
    <source>
        <strain evidence="2">Vaf-46</strain>
    </source>
</reference>
<sequence>MGAVSNKGDDAIANKQVRAGVWSHVERWVPPISLILIPLLTVLLSHVLNADKEEFERFRYASEVVANDKASPDLKSWAISEITLFLKTHGSPSANMDLQKAQLYGLIMGDLLRSTKGLYCYNIIPAVNQISDDIGRLVEADAERISALDLVGLDERKAKANKEYITSIMKNTASLRSSLVDGVKGACEGADASIDERASKPFDSIK</sequence>
<proteinExistence type="predicted"/>
<organism evidence="2">
    <name type="scientific">Rhizobium leguminosarum</name>
    <dbReference type="NCBI Taxonomy" id="384"/>
    <lineage>
        <taxon>Bacteria</taxon>
        <taxon>Pseudomonadati</taxon>
        <taxon>Pseudomonadota</taxon>
        <taxon>Alphaproteobacteria</taxon>
        <taxon>Hyphomicrobiales</taxon>
        <taxon>Rhizobiaceae</taxon>
        <taxon>Rhizobium/Agrobacterium group</taxon>
        <taxon>Rhizobium</taxon>
    </lineage>
</organism>
<accession>A0A179BA02</accession>